<dbReference type="InterPro" id="IPR011335">
    <property type="entry name" value="Restrct_endonuc-II-like"/>
</dbReference>
<evidence type="ECO:0000313" key="3">
    <source>
        <dbReference type="EMBL" id="OGY24330.1"/>
    </source>
</evidence>
<comment type="similarity">
    <text evidence="1 2">Belongs to the UPF0102 family.</text>
</comment>
<dbReference type="PANTHER" id="PTHR34039">
    <property type="entry name" value="UPF0102 PROTEIN YRAN"/>
    <property type="match status" value="1"/>
</dbReference>
<dbReference type="EMBL" id="MHCP01000014">
    <property type="protein sequence ID" value="OGY24330.1"/>
    <property type="molecule type" value="Genomic_DNA"/>
</dbReference>
<dbReference type="Proteomes" id="UP000176631">
    <property type="component" value="Unassembled WGS sequence"/>
</dbReference>
<dbReference type="STRING" id="1802593.A2172_00500"/>
<gene>
    <name evidence="3" type="ORF">A2172_00500</name>
</gene>
<dbReference type="InterPro" id="IPR003509">
    <property type="entry name" value="UPF0102_YraN-like"/>
</dbReference>
<evidence type="ECO:0000256" key="2">
    <source>
        <dbReference type="HAMAP-Rule" id="MF_00048"/>
    </source>
</evidence>
<dbReference type="Gene3D" id="3.40.1350.10">
    <property type="match status" value="1"/>
</dbReference>
<evidence type="ECO:0000313" key="4">
    <source>
        <dbReference type="Proteomes" id="UP000176631"/>
    </source>
</evidence>
<evidence type="ECO:0000256" key="1">
    <source>
        <dbReference type="ARBA" id="ARBA00006738"/>
    </source>
</evidence>
<dbReference type="CDD" id="cd20736">
    <property type="entry name" value="PoNe_Nuclease"/>
    <property type="match status" value="1"/>
</dbReference>
<dbReference type="PANTHER" id="PTHR34039:SF1">
    <property type="entry name" value="UPF0102 PROTEIN YRAN"/>
    <property type="match status" value="1"/>
</dbReference>
<comment type="caution">
    <text evidence="3">The sequence shown here is derived from an EMBL/GenBank/DDBJ whole genome shotgun (WGS) entry which is preliminary data.</text>
</comment>
<dbReference type="GO" id="GO:0003676">
    <property type="term" value="F:nucleic acid binding"/>
    <property type="evidence" value="ECO:0007669"/>
    <property type="project" value="InterPro"/>
</dbReference>
<name>A0A1G1W9X7_9BACT</name>
<accession>A0A1G1W9X7</accession>
<dbReference type="HAMAP" id="MF_00048">
    <property type="entry name" value="UPF0102"/>
    <property type="match status" value="1"/>
</dbReference>
<dbReference type="Pfam" id="PF02021">
    <property type="entry name" value="UPF0102"/>
    <property type="match status" value="1"/>
</dbReference>
<dbReference type="InterPro" id="IPR011856">
    <property type="entry name" value="tRNA_endonuc-like_dom_sf"/>
</dbReference>
<dbReference type="SUPFAM" id="SSF52980">
    <property type="entry name" value="Restriction endonuclease-like"/>
    <property type="match status" value="1"/>
</dbReference>
<reference evidence="3 4" key="1">
    <citation type="journal article" date="2016" name="Nat. Commun.">
        <title>Thousands of microbial genomes shed light on interconnected biogeochemical processes in an aquifer system.</title>
        <authorList>
            <person name="Anantharaman K."/>
            <person name="Brown C.T."/>
            <person name="Hug L.A."/>
            <person name="Sharon I."/>
            <person name="Castelle C.J."/>
            <person name="Probst A.J."/>
            <person name="Thomas B.C."/>
            <person name="Singh A."/>
            <person name="Wilkins M.J."/>
            <person name="Karaoz U."/>
            <person name="Brodie E.L."/>
            <person name="Williams K.H."/>
            <person name="Hubbard S.S."/>
            <person name="Banfield J.F."/>
        </authorList>
    </citation>
    <scope>NUCLEOTIDE SEQUENCE [LARGE SCALE GENOMIC DNA]</scope>
</reference>
<protein>
    <recommendedName>
        <fullName evidence="2">UPF0102 protein A2172_00500</fullName>
    </recommendedName>
</protein>
<proteinExistence type="inferred from homology"/>
<sequence>MGKEKKELGKVGEQYAAELLKTKGYKILQTNFQTRLGEIDIVAIDGETLVFVEVKTRIGRVFGLPEEAVGFRKLRSIIKVGEVFRLKNQNLPESERIDVAAIELDNSGKVLREELIKNVTG</sequence>
<dbReference type="AlphaFoldDB" id="A0A1G1W9X7"/>
<organism evidence="3 4">
    <name type="scientific">Candidatus Woykebacteria bacterium RBG_13_40_15</name>
    <dbReference type="NCBI Taxonomy" id="1802593"/>
    <lineage>
        <taxon>Bacteria</taxon>
        <taxon>Candidatus Woykeibacteriota</taxon>
    </lineage>
</organism>